<gene>
    <name evidence="9" type="ORF">ATL39_1683</name>
</gene>
<comment type="similarity">
    <text evidence="2 8">Belongs to the 4-toluene sulfonate uptake permease (TSUP) (TC 2.A.102) family.</text>
</comment>
<feature type="transmembrane region" description="Helical" evidence="8">
    <location>
        <begin position="224"/>
        <end position="242"/>
    </location>
</feature>
<dbReference type="PANTHER" id="PTHR30269">
    <property type="entry name" value="TRANSMEMBRANE PROTEIN YFCA"/>
    <property type="match status" value="1"/>
</dbReference>
<comment type="caution">
    <text evidence="9">The sequence shown here is derived from an EMBL/GenBank/DDBJ whole genome shotgun (WGS) entry which is preliminary data.</text>
</comment>
<comment type="subcellular location">
    <subcellularLocation>
        <location evidence="1 8">Cell membrane</location>
        <topology evidence="1 8">Multi-pass membrane protein</topology>
    </subcellularLocation>
</comment>
<dbReference type="RefSeq" id="WP_120192887.1">
    <property type="nucleotide sequence ID" value="NZ_RAPK01000008.1"/>
</dbReference>
<sequence length="243" mass="26584">MMEILLIMIILFAGSFIQGISGFGFGLFAMALLPFLFTVKESSLLVIALALVTSVTIMLKFRKHIDYKSLTYILSAAIAGRIGAFFILNTFGEEEIMKRILGAVLILMVIYIFMKKEKKDPALAEKKWLPISLGFFGGIVGGVFAVGGPFFVFYFLLLLKDKYAYTATLQATFVTTSLLTVTIHLFNGDLGGTFIWYFLAGAVSVIAGSNLGMHYFSHLSSEKIKVAAGILIALAGINLILFN</sequence>
<name>A0A419V4G4_9BACL</name>
<feature type="transmembrane region" description="Helical" evidence="8">
    <location>
        <begin position="96"/>
        <end position="114"/>
    </location>
</feature>
<feature type="transmembrane region" description="Helical" evidence="8">
    <location>
        <begin position="42"/>
        <end position="59"/>
    </location>
</feature>
<accession>A0A419V4G4</accession>
<dbReference type="OrthoDB" id="2880944at2"/>
<feature type="transmembrane region" description="Helical" evidence="8">
    <location>
        <begin position="7"/>
        <end position="36"/>
    </location>
</feature>
<dbReference type="InterPro" id="IPR002781">
    <property type="entry name" value="TM_pro_TauE-like"/>
</dbReference>
<evidence type="ECO:0000313" key="9">
    <source>
        <dbReference type="EMBL" id="RKD73390.1"/>
    </source>
</evidence>
<protein>
    <recommendedName>
        <fullName evidence="8">Probable membrane transporter protein</fullName>
    </recommendedName>
</protein>
<dbReference type="GO" id="GO:0005886">
    <property type="term" value="C:plasma membrane"/>
    <property type="evidence" value="ECO:0007669"/>
    <property type="project" value="UniProtKB-SubCell"/>
</dbReference>
<dbReference type="AlphaFoldDB" id="A0A419V4G4"/>
<reference evidence="9 10" key="1">
    <citation type="submission" date="2018-09" db="EMBL/GenBank/DDBJ databases">
        <title>Genomic Encyclopedia of Archaeal and Bacterial Type Strains, Phase II (KMG-II): from individual species to whole genera.</title>
        <authorList>
            <person name="Goeker M."/>
        </authorList>
    </citation>
    <scope>NUCLEOTIDE SEQUENCE [LARGE SCALE GENOMIC DNA]</scope>
    <source>
        <strain evidence="9 10">DSM 17008</strain>
    </source>
</reference>
<proteinExistence type="inferred from homology"/>
<keyword evidence="6 8" id="KW-1133">Transmembrane helix</keyword>
<evidence type="ECO:0000256" key="5">
    <source>
        <dbReference type="ARBA" id="ARBA00022692"/>
    </source>
</evidence>
<keyword evidence="10" id="KW-1185">Reference proteome</keyword>
<evidence type="ECO:0000313" key="10">
    <source>
        <dbReference type="Proteomes" id="UP000285120"/>
    </source>
</evidence>
<keyword evidence="5 8" id="KW-0812">Transmembrane</keyword>
<evidence type="ECO:0000256" key="6">
    <source>
        <dbReference type="ARBA" id="ARBA00022989"/>
    </source>
</evidence>
<evidence type="ECO:0000256" key="2">
    <source>
        <dbReference type="ARBA" id="ARBA00009142"/>
    </source>
</evidence>
<keyword evidence="4 8" id="KW-1003">Cell membrane</keyword>
<dbReference type="PANTHER" id="PTHR30269:SF37">
    <property type="entry name" value="MEMBRANE TRANSPORTER PROTEIN"/>
    <property type="match status" value="1"/>
</dbReference>
<dbReference type="InterPro" id="IPR052017">
    <property type="entry name" value="TSUP"/>
</dbReference>
<evidence type="ECO:0000256" key="1">
    <source>
        <dbReference type="ARBA" id="ARBA00004651"/>
    </source>
</evidence>
<evidence type="ECO:0000256" key="3">
    <source>
        <dbReference type="ARBA" id="ARBA00022448"/>
    </source>
</evidence>
<evidence type="ECO:0000256" key="4">
    <source>
        <dbReference type="ARBA" id="ARBA00022475"/>
    </source>
</evidence>
<dbReference type="Proteomes" id="UP000285120">
    <property type="component" value="Unassembled WGS sequence"/>
</dbReference>
<feature type="transmembrane region" description="Helical" evidence="8">
    <location>
        <begin position="194"/>
        <end position="212"/>
    </location>
</feature>
<feature type="transmembrane region" description="Helical" evidence="8">
    <location>
        <begin position="71"/>
        <end position="90"/>
    </location>
</feature>
<dbReference type="EMBL" id="RAPK01000008">
    <property type="protein sequence ID" value="RKD73390.1"/>
    <property type="molecule type" value="Genomic_DNA"/>
</dbReference>
<keyword evidence="3" id="KW-0813">Transport</keyword>
<evidence type="ECO:0000256" key="7">
    <source>
        <dbReference type="ARBA" id="ARBA00023136"/>
    </source>
</evidence>
<keyword evidence="7 8" id="KW-0472">Membrane</keyword>
<feature type="transmembrane region" description="Helical" evidence="8">
    <location>
        <begin position="135"/>
        <end position="157"/>
    </location>
</feature>
<dbReference type="Pfam" id="PF01925">
    <property type="entry name" value="TauE"/>
    <property type="match status" value="1"/>
</dbReference>
<evidence type="ECO:0000256" key="8">
    <source>
        <dbReference type="RuleBase" id="RU363041"/>
    </source>
</evidence>
<feature type="transmembrane region" description="Helical" evidence="8">
    <location>
        <begin position="163"/>
        <end position="187"/>
    </location>
</feature>
<organism evidence="9 10">
    <name type="scientific">Sinobaca qinghaiensis</name>
    <dbReference type="NCBI Taxonomy" id="342944"/>
    <lineage>
        <taxon>Bacteria</taxon>
        <taxon>Bacillati</taxon>
        <taxon>Bacillota</taxon>
        <taxon>Bacilli</taxon>
        <taxon>Bacillales</taxon>
        <taxon>Sporolactobacillaceae</taxon>
        <taxon>Sinobaca</taxon>
    </lineage>
</organism>